<keyword evidence="4" id="KW-1185">Reference proteome</keyword>
<feature type="compositionally biased region" description="Low complexity" evidence="1">
    <location>
        <begin position="1"/>
        <end position="14"/>
    </location>
</feature>
<dbReference type="Proteomes" id="UP001385951">
    <property type="component" value="Unassembled WGS sequence"/>
</dbReference>
<protein>
    <submittedName>
        <fullName evidence="3">Uncharacterized protein</fullName>
    </submittedName>
</protein>
<dbReference type="AlphaFoldDB" id="A0AAW0GLM9"/>
<accession>A0AAW0GLM9</accession>
<feature type="transmembrane region" description="Helical" evidence="2">
    <location>
        <begin position="412"/>
        <end position="431"/>
    </location>
</feature>
<evidence type="ECO:0000313" key="4">
    <source>
        <dbReference type="Proteomes" id="UP001385951"/>
    </source>
</evidence>
<feature type="compositionally biased region" description="Low complexity" evidence="1">
    <location>
        <begin position="357"/>
        <end position="367"/>
    </location>
</feature>
<proteinExistence type="predicted"/>
<sequence length="483" mass="52637">MPTATTTTVLTEAASDPTPSSPKANGSASSRSTVATLRSLYPRAATAFLHRNVALTHSLLTSAFSLLHQPESTSDDGLTTHRKKWDILRVTFETTVYASPPETQVPEAFPASLRANLMLSPQSLVMTLHTRSLALFTPSLYGQKPNAAFLPIPLLVTLILASVKLECPEVGRGIIEDWLARRNPSTSTEDVNGYSKILELYCLQVLPRLQEWNYASDFLQYERELPQETRNQLLSSLDKLHQDAIATQRPPSPIASPTIIPSSASSSRSVSPSLSVSASSESSNSTHTATPRSPRPNVARPNGKDRARIPAMTRLTPSPSPSTSSQSISSIATSKTITPASVRRSKHKENGKAHQVSSQNSKELSSSETPTPVPRGPRSQSLQPTSTRSPTTMAIIRSYLDVSFFQASKSKFITLFAIFVLFPILSFLFRLRRRRMTGVSSGAAEEVRRRLRAVEGKSAFAKVWEEAVRAIVDTVSMGGRGLV</sequence>
<evidence type="ECO:0000256" key="2">
    <source>
        <dbReference type="SAM" id="Phobius"/>
    </source>
</evidence>
<evidence type="ECO:0000313" key="3">
    <source>
        <dbReference type="EMBL" id="KAK7690496.1"/>
    </source>
</evidence>
<keyword evidence="2" id="KW-0472">Membrane</keyword>
<feature type="region of interest" description="Disordered" evidence="1">
    <location>
        <begin position="1"/>
        <end position="32"/>
    </location>
</feature>
<name>A0AAW0GLM9_9APHY</name>
<comment type="caution">
    <text evidence="3">The sequence shown here is derived from an EMBL/GenBank/DDBJ whole genome shotgun (WGS) entry which is preliminary data.</text>
</comment>
<keyword evidence="2" id="KW-1133">Transmembrane helix</keyword>
<keyword evidence="2" id="KW-0812">Transmembrane</keyword>
<feature type="region of interest" description="Disordered" evidence="1">
    <location>
        <begin position="247"/>
        <end position="389"/>
    </location>
</feature>
<feature type="compositionally biased region" description="Polar residues" evidence="1">
    <location>
        <begin position="378"/>
        <end position="389"/>
    </location>
</feature>
<feature type="compositionally biased region" description="Low complexity" evidence="1">
    <location>
        <begin position="255"/>
        <end position="285"/>
    </location>
</feature>
<dbReference type="EMBL" id="JASBNA010000006">
    <property type="protein sequence ID" value="KAK7690496.1"/>
    <property type="molecule type" value="Genomic_DNA"/>
</dbReference>
<organism evidence="3 4">
    <name type="scientific">Cerrena zonata</name>
    <dbReference type="NCBI Taxonomy" id="2478898"/>
    <lineage>
        <taxon>Eukaryota</taxon>
        <taxon>Fungi</taxon>
        <taxon>Dikarya</taxon>
        <taxon>Basidiomycota</taxon>
        <taxon>Agaricomycotina</taxon>
        <taxon>Agaricomycetes</taxon>
        <taxon>Polyporales</taxon>
        <taxon>Cerrenaceae</taxon>
        <taxon>Cerrena</taxon>
    </lineage>
</organism>
<feature type="compositionally biased region" description="Low complexity" evidence="1">
    <location>
        <begin position="321"/>
        <end position="341"/>
    </location>
</feature>
<feature type="compositionally biased region" description="Polar residues" evidence="1">
    <location>
        <begin position="17"/>
        <end position="32"/>
    </location>
</feature>
<evidence type="ECO:0000256" key="1">
    <source>
        <dbReference type="SAM" id="MobiDB-lite"/>
    </source>
</evidence>
<gene>
    <name evidence="3" type="ORF">QCA50_005594</name>
</gene>
<reference evidence="3 4" key="1">
    <citation type="submission" date="2022-09" db="EMBL/GenBank/DDBJ databases">
        <authorList>
            <person name="Palmer J.M."/>
        </authorList>
    </citation>
    <scope>NUCLEOTIDE SEQUENCE [LARGE SCALE GENOMIC DNA]</scope>
    <source>
        <strain evidence="3 4">DSM 7382</strain>
    </source>
</reference>